<gene>
    <name evidence="1" type="ORF">RRG08_007968</name>
</gene>
<protein>
    <submittedName>
        <fullName evidence="1">Uncharacterized protein</fullName>
    </submittedName>
</protein>
<accession>A0AAE0ZR22</accession>
<evidence type="ECO:0000313" key="1">
    <source>
        <dbReference type="EMBL" id="KAK3773481.1"/>
    </source>
</evidence>
<sequence length="97" mass="10691">MAEGSPPPFLGELTEKKGRLFSSYFTLFNGRLSTSGEPLVCTKPPWRRFLMTATSAHAQCCLFSVSGMLFIMVQSSDVMRISLGSTSGLQYTPQPMF</sequence>
<comment type="caution">
    <text evidence="1">The sequence shown here is derived from an EMBL/GenBank/DDBJ whole genome shotgun (WGS) entry which is preliminary data.</text>
</comment>
<dbReference type="Proteomes" id="UP001283361">
    <property type="component" value="Unassembled WGS sequence"/>
</dbReference>
<reference evidence="1" key="1">
    <citation type="journal article" date="2023" name="G3 (Bethesda)">
        <title>A reference genome for the long-term kleptoplast-retaining sea slug Elysia crispata morphotype clarki.</title>
        <authorList>
            <person name="Eastman K.E."/>
            <person name="Pendleton A.L."/>
            <person name="Shaikh M.A."/>
            <person name="Suttiyut T."/>
            <person name="Ogas R."/>
            <person name="Tomko P."/>
            <person name="Gavelis G."/>
            <person name="Widhalm J.R."/>
            <person name="Wisecaver J.H."/>
        </authorList>
    </citation>
    <scope>NUCLEOTIDE SEQUENCE</scope>
    <source>
        <strain evidence="1">ECLA1</strain>
    </source>
</reference>
<name>A0AAE0ZR22_9GAST</name>
<evidence type="ECO:0000313" key="2">
    <source>
        <dbReference type="Proteomes" id="UP001283361"/>
    </source>
</evidence>
<proteinExistence type="predicted"/>
<dbReference type="AlphaFoldDB" id="A0AAE0ZR22"/>
<keyword evidence="2" id="KW-1185">Reference proteome</keyword>
<organism evidence="1 2">
    <name type="scientific">Elysia crispata</name>
    <name type="common">lettuce slug</name>
    <dbReference type="NCBI Taxonomy" id="231223"/>
    <lineage>
        <taxon>Eukaryota</taxon>
        <taxon>Metazoa</taxon>
        <taxon>Spiralia</taxon>
        <taxon>Lophotrochozoa</taxon>
        <taxon>Mollusca</taxon>
        <taxon>Gastropoda</taxon>
        <taxon>Heterobranchia</taxon>
        <taxon>Euthyneura</taxon>
        <taxon>Panpulmonata</taxon>
        <taxon>Sacoglossa</taxon>
        <taxon>Placobranchoidea</taxon>
        <taxon>Plakobranchidae</taxon>
        <taxon>Elysia</taxon>
    </lineage>
</organism>
<dbReference type="EMBL" id="JAWDGP010003536">
    <property type="protein sequence ID" value="KAK3773481.1"/>
    <property type="molecule type" value="Genomic_DNA"/>
</dbReference>